<accession>A0A3G5AEU5</accession>
<organism evidence="1">
    <name type="scientific">Satyrvirus sp</name>
    <dbReference type="NCBI Taxonomy" id="2487771"/>
    <lineage>
        <taxon>Viruses</taxon>
        <taxon>Varidnaviria</taxon>
        <taxon>Bamfordvirae</taxon>
        <taxon>Nucleocytoviricota</taxon>
        <taxon>Megaviricetes</taxon>
        <taxon>Imitervirales</taxon>
        <taxon>Mimiviridae</taxon>
        <taxon>Megamimivirinae</taxon>
    </lineage>
</organism>
<name>A0A3G5AEU5_9VIRU</name>
<evidence type="ECO:0000313" key="1">
    <source>
        <dbReference type="EMBL" id="AYV85104.1"/>
    </source>
</evidence>
<reference evidence="1" key="1">
    <citation type="submission" date="2018-10" db="EMBL/GenBank/DDBJ databases">
        <title>Hidden diversity of soil giant viruses.</title>
        <authorList>
            <person name="Schulz F."/>
            <person name="Alteio L."/>
            <person name="Goudeau D."/>
            <person name="Ryan E.M."/>
            <person name="Malmstrom R.R."/>
            <person name="Blanchard J."/>
            <person name="Woyke T."/>
        </authorList>
    </citation>
    <scope>NUCLEOTIDE SEQUENCE</scope>
    <source>
        <strain evidence="1">SAV1</strain>
    </source>
</reference>
<gene>
    <name evidence="1" type="ORF">Satyrvirus4_1</name>
</gene>
<dbReference type="EMBL" id="MK072440">
    <property type="protein sequence ID" value="AYV85104.1"/>
    <property type="molecule type" value="Genomic_DNA"/>
</dbReference>
<protein>
    <submittedName>
        <fullName evidence="1">Uncharacterized protein</fullName>
    </submittedName>
</protein>
<proteinExistence type="predicted"/>
<sequence>MDPIYENFTTYTKGLIEKIWKNEDNHSQILEYLVQHQFEKIPRMYLIDLCLLLFEITYTDHKFDYLYKAAKLGSQDAIDILVSLANEEKFKYQDYCEQYLKLLKIKVD</sequence>